<dbReference type="EMBL" id="QXFM01000002">
    <property type="protein sequence ID" value="RIV93451.1"/>
    <property type="molecule type" value="Genomic_DNA"/>
</dbReference>
<dbReference type="Pfam" id="PF06041">
    <property type="entry name" value="DUF924"/>
    <property type="match status" value="1"/>
</dbReference>
<dbReference type="OrthoDB" id="7593450at2"/>
<protein>
    <submittedName>
        <fullName evidence="1">DUF924 domain-containing protein</fullName>
    </submittedName>
</protein>
<dbReference type="Gene3D" id="1.25.40.10">
    <property type="entry name" value="Tetratricopeptide repeat domain"/>
    <property type="match status" value="1"/>
</dbReference>
<comment type="caution">
    <text evidence="1">The sequence shown here is derived from an EMBL/GenBank/DDBJ whole genome shotgun (WGS) entry which is preliminary data.</text>
</comment>
<dbReference type="Proteomes" id="UP000265366">
    <property type="component" value="Unassembled WGS sequence"/>
</dbReference>
<reference evidence="1 2" key="1">
    <citation type="submission" date="2018-08" db="EMBL/GenBank/DDBJ databases">
        <title>Erythrobacter zhengii sp.nov., a bacterium isolated from deep-sea sediment.</title>
        <authorList>
            <person name="Fang C."/>
            <person name="Wu Y.-H."/>
            <person name="Sun C."/>
            <person name="Wang H."/>
            <person name="Cheng H."/>
            <person name="Meng F.-X."/>
            <person name="Wang C.-S."/>
            <person name="Xu X.-W."/>
        </authorList>
    </citation>
    <scope>NUCLEOTIDE SEQUENCE [LARGE SCALE GENOMIC DNA]</scope>
    <source>
        <strain evidence="1 2">CCTCC AB 2015396</strain>
    </source>
</reference>
<evidence type="ECO:0000313" key="2">
    <source>
        <dbReference type="Proteomes" id="UP000265366"/>
    </source>
</evidence>
<dbReference type="SUPFAM" id="SSF48452">
    <property type="entry name" value="TPR-like"/>
    <property type="match status" value="1"/>
</dbReference>
<name>A0A3A1PIJ7_9SPHN</name>
<dbReference type="RefSeq" id="WP_119591165.1">
    <property type="nucleotide sequence ID" value="NZ_QXFM01000002.1"/>
</dbReference>
<sequence length="188" mass="20870">MTISPLDPTRAADEVLGFWLGKVPADKRFAQDDAIDVTIAQRFGPLHTELAEGVPPAWRETAHTTLAAIVVLDQFSRNMFRDDPRAFAQDDAALALAREALVKGFDAGMTGEEKMFLYMPFMHSEQLADVERSITLMHAAELAEGEEFARRHAETIARFGRYPARNAALGRATTAEEYAFLAEHPMGF</sequence>
<proteinExistence type="predicted"/>
<dbReference type="InterPro" id="IPR011990">
    <property type="entry name" value="TPR-like_helical_dom_sf"/>
</dbReference>
<keyword evidence="2" id="KW-1185">Reference proteome</keyword>
<dbReference type="AlphaFoldDB" id="A0A3A1PIJ7"/>
<accession>A0A3A1PIJ7</accession>
<organism evidence="1 2">
    <name type="scientific">Aurantiacibacter xanthus</name>
    <dbReference type="NCBI Taxonomy" id="1784712"/>
    <lineage>
        <taxon>Bacteria</taxon>
        <taxon>Pseudomonadati</taxon>
        <taxon>Pseudomonadota</taxon>
        <taxon>Alphaproteobacteria</taxon>
        <taxon>Sphingomonadales</taxon>
        <taxon>Erythrobacteraceae</taxon>
        <taxon>Aurantiacibacter</taxon>
    </lineage>
</organism>
<dbReference type="Gene3D" id="1.20.58.320">
    <property type="entry name" value="TPR-like"/>
    <property type="match status" value="1"/>
</dbReference>
<evidence type="ECO:0000313" key="1">
    <source>
        <dbReference type="EMBL" id="RIV93451.1"/>
    </source>
</evidence>
<dbReference type="InterPro" id="IPR010323">
    <property type="entry name" value="DUF924"/>
</dbReference>
<gene>
    <name evidence="1" type="ORF">D2V17_00370</name>
</gene>